<dbReference type="PROSITE" id="PS00165">
    <property type="entry name" value="DEHYDRATASE_SER_THR"/>
    <property type="match status" value="1"/>
</dbReference>
<evidence type="ECO:0000313" key="14">
    <source>
        <dbReference type="EMBL" id="QPH97954.1"/>
    </source>
</evidence>
<evidence type="ECO:0000256" key="11">
    <source>
        <dbReference type="PIRSR" id="PIRSR604450-51"/>
    </source>
</evidence>
<evidence type="ECO:0000256" key="10">
    <source>
        <dbReference type="NCBIfam" id="TIGR00260"/>
    </source>
</evidence>
<evidence type="ECO:0000313" key="15">
    <source>
        <dbReference type="Proteomes" id="UP000594571"/>
    </source>
</evidence>
<organism evidence="14 15">
    <name type="scientific">Campylobacter concisus</name>
    <dbReference type="NCBI Taxonomy" id="199"/>
    <lineage>
        <taxon>Bacteria</taxon>
        <taxon>Pseudomonadati</taxon>
        <taxon>Campylobacterota</taxon>
        <taxon>Epsilonproteobacteria</taxon>
        <taxon>Campylobacterales</taxon>
        <taxon>Campylobacteraceae</taxon>
        <taxon>Campylobacter</taxon>
    </lineage>
</organism>
<accession>A0A7S9WYJ0</accession>
<dbReference type="UniPathway" id="UPA00050">
    <property type="reaction ID" value="UER00065"/>
</dbReference>
<keyword evidence="8 11" id="KW-0663">Pyridoxal phosphate</keyword>
<evidence type="ECO:0000256" key="5">
    <source>
        <dbReference type="ARBA" id="ARBA00018679"/>
    </source>
</evidence>
<gene>
    <name evidence="14" type="ORF">CVS89_06780</name>
</gene>
<dbReference type="Pfam" id="PF00291">
    <property type="entry name" value="PALP"/>
    <property type="match status" value="1"/>
</dbReference>
<keyword evidence="6" id="KW-0028">Amino-acid biosynthesis</keyword>
<evidence type="ECO:0000256" key="1">
    <source>
        <dbReference type="ARBA" id="ARBA00001933"/>
    </source>
</evidence>
<comment type="catalytic activity">
    <reaction evidence="9">
        <text>O-phospho-L-homoserine + H2O = L-threonine + phosphate</text>
        <dbReference type="Rhea" id="RHEA:10840"/>
        <dbReference type="ChEBI" id="CHEBI:15377"/>
        <dbReference type="ChEBI" id="CHEBI:43474"/>
        <dbReference type="ChEBI" id="CHEBI:57590"/>
        <dbReference type="ChEBI" id="CHEBI:57926"/>
        <dbReference type="EC" id="4.2.3.1"/>
    </reaction>
</comment>
<dbReference type="InterPro" id="IPR004450">
    <property type="entry name" value="Thr_synthase-like"/>
</dbReference>
<dbReference type="GO" id="GO:0005737">
    <property type="term" value="C:cytoplasm"/>
    <property type="evidence" value="ECO:0007669"/>
    <property type="project" value="TreeGrafter"/>
</dbReference>
<dbReference type="PANTHER" id="PTHR43515">
    <property type="entry name" value="THREONINE SYNTHASE-LIKE 1"/>
    <property type="match status" value="1"/>
</dbReference>
<dbReference type="Gene3D" id="3.90.1380.10">
    <property type="entry name" value="Threonine synthase, N-terminal domain"/>
    <property type="match status" value="1"/>
</dbReference>
<dbReference type="GO" id="GO:0030170">
    <property type="term" value="F:pyridoxal phosphate binding"/>
    <property type="evidence" value="ECO:0007669"/>
    <property type="project" value="InterPro"/>
</dbReference>
<comment type="cofactor">
    <cofactor evidence="1 11">
        <name>pyridoxal 5'-phosphate</name>
        <dbReference type="ChEBI" id="CHEBI:597326"/>
    </cofactor>
</comment>
<dbReference type="InterPro" id="IPR036052">
    <property type="entry name" value="TrpB-like_PALP_sf"/>
</dbReference>
<dbReference type="EMBL" id="CP049263">
    <property type="protein sequence ID" value="QPH97954.1"/>
    <property type="molecule type" value="Genomic_DNA"/>
</dbReference>
<protein>
    <recommendedName>
        <fullName evidence="5 10">Threonine synthase</fullName>
        <ecNumber evidence="4 10">4.2.3.1</ecNumber>
    </recommendedName>
</protein>
<dbReference type="InterPro" id="IPR001926">
    <property type="entry name" value="TrpB-like_PALP"/>
</dbReference>
<evidence type="ECO:0000256" key="9">
    <source>
        <dbReference type="ARBA" id="ARBA00049144"/>
    </source>
</evidence>
<keyword evidence="14" id="KW-0456">Lyase</keyword>
<dbReference type="Gene3D" id="3.40.50.1100">
    <property type="match status" value="2"/>
</dbReference>
<dbReference type="GO" id="GO:0004795">
    <property type="term" value="F:threonine synthase activity"/>
    <property type="evidence" value="ECO:0007669"/>
    <property type="project" value="UniProtKB-UniRule"/>
</dbReference>
<proteinExistence type="inferred from homology"/>
<dbReference type="RefSeq" id="WP_107847681.1">
    <property type="nucleotide sequence ID" value="NZ_CP049263.1"/>
</dbReference>
<dbReference type="AlphaFoldDB" id="A0A7S9WYJ0"/>
<evidence type="ECO:0000256" key="4">
    <source>
        <dbReference type="ARBA" id="ARBA00013028"/>
    </source>
</evidence>
<feature type="modified residue" description="N6-(pyridoxal phosphate)lysine" evidence="11">
    <location>
        <position position="115"/>
    </location>
</feature>
<reference evidence="14 15" key="2">
    <citation type="journal article" date="2020" name="Microb. Genom.">
        <title>Analysis of complete Campylobacter concisus genomes identifies genomospecies features, secretion systems and novel plasmids and their association with severe ulcerative colitis.</title>
        <authorList>
            <person name="Liu F."/>
            <person name="Chen S."/>
            <person name="Luu L.D.W."/>
            <person name="Lee S.A."/>
            <person name="Tay A.C.Y."/>
            <person name="Wu R."/>
            <person name="Riordan S.M."/>
            <person name="Lan R."/>
            <person name="Liu L."/>
            <person name="Zhang L."/>
        </authorList>
    </citation>
    <scope>NUCLEOTIDE SEQUENCE [LARGE SCALE GENOMIC DNA]</scope>
    <source>
        <strain evidence="14 15">H16O-S1</strain>
    </source>
</reference>
<dbReference type="CDD" id="cd01560">
    <property type="entry name" value="Thr-synth_2"/>
    <property type="match status" value="1"/>
</dbReference>
<dbReference type="InterPro" id="IPR000634">
    <property type="entry name" value="Ser/Thr_deHydtase_PyrdxlP-BS"/>
</dbReference>
<evidence type="ECO:0000256" key="6">
    <source>
        <dbReference type="ARBA" id="ARBA00022605"/>
    </source>
</evidence>
<dbReference type="PANTHER" id="PTHR43515:SF1">
    <property type="entry name" value="THREONINE SYNTHASE-LIKE 1"/>
    <property type="match status" value="1"/>
</dbReference>
<evidence type="ECO:0000256" key="7">
    <source>
        <dbReference type="ARBA" id="ARBA00022697"/>
    </source>
</evidence>
<dbReference type="EC" id="4.2.3.1" evidence="4 10"/>
<comment type="pathway">
    <text evidence="2">Amino-acid biosynthesis; L-threonine biosynthesis; L-threonine from L-aspartate: step 5/5.</text>
</comment>
<dbReference type="InterPro" id="IPR029144">
    <property type="entry name" value="Thr_synth_N"/>
</dbReference>
<keyword evidence="7" id="KW-0791">Threonine biosynthesis</keyword>
<dbReference type="Proteomes" id="UP000594571">
    <property type="component" value="Chromosome"/>
</dbReference>
<sequence length="490" mass="55136">MRLTPTRSVKDEKVKNVNLSTAMLSPSSAHGGLYAPKKLPKITKAKWQELSSLTYEKLALHIISLFKFDVSEAFFKKALKRYASFDDPKHPVIFKKIDKNLYVNELYHGPTRAFKDMALQPFGSLLSQLAKERGERYLIMCATSGDTGPATLQTFANDENIKVVCLYPDGGTSEVQKLQMQTMQGENLKVFGIKGDFDDAQRALKTLLANDKFKSELKKKRLKLSAANSVNFGRILFQIIYHAYAYANLLKQKALKANESFDIIVPSGNFGNALGAYYAKKMGAKIGKIKIASNANNILTQFFTTGVYDLRDKKLVKTISPAMDILISSNVERLLFDKFGSERTNELMQSLAKNKFYKLSKQELEALKEDFEASWCDDKECEAYIAKLAKSGYAIDPHTATCFKMLDAGRINVITSTAHWVKFTPSMIKACQIKDTKDEKDEKDALAKTAKILNDSVPSSINSLFSAKILHKNIIKEDEIEKCVLEWIER</sequence>
<feature type="domain" description="Tryptophan synthase beta chain-like PALP" evidence="12">
    <location>
        <begin position="93"/>
        <end position="406"/>
    </location>
</feature>
<dbReference type="Pfam" id="PF14821">
    <property type="entry name" value="Thr_synth_N"/>
    <property type="match status" value="1"/>
</dbReference>
<evidence type="ECO:0000256" key="2">
    <source>
        <dbReference type="ARBA" id="ARBA00004979"/>
    </source>
</evidence>
<comment type="similarity">
    <text evidence="3">Belongs to the threonine synthase family.</text>
</comment>
<feature type="domain" description="Threonine synthase N-terminal" evidence="13">
    <location>
        <begin position="13"/>
        <end position="77"/>
    </location>
</feature>
<evidence type="ECO:0000256" key="8">
    <source>
        <dbReference type="ARBA" id="ARBA00022898"/>
    </source>
</evidence>
<name>A0A7S9WYJ0_9BACT</name>
<dbReference type="GO" id="GO:0009088">
    <property type="term" value="P:threonine biosynthetic process"/>
    <property type="evidence" value="ECO:0007669"/>
    <property type="project" value="UniProtKB-UniRule"/>
</dbReference>
<dbReference type="NCBIfam" id="TIGR00260">
    <property type="entry name" value="thrC"/>
    <property type="match status" value="1"/>
</dbReference>
<evidence type="ECO:0000259" key="12">
    <source>
        <dbReference type="Pfam" id="PF00291"/>
    </source>
</evidence>
<dbReference type="SUPFAM" id="SSF53686">
    <property type="entry name" value="Tryptophan synthase beta subunit-like PLP-dependent enzymes"/>
    <property type="match status" value="1"/>
</dbReference>
<reference evidence="14 15" key="1">
    <citation type="journal article" date="2018" name="Emerg. Microbes Infect.">
        <title>Genomic analysis of oral Campylobacter concisus strains identified a potential bacterial molecular marker associated with active Crohn's disease.</title>
        <authorList>
            <person name="Liu F."/>
            <person name="Ma R."/>
            <person name="Tay C.Y.A."/>
            <person name="Octavia S."/>
            <person name="Lan R."/>
            <person name="Chung H.K.L."/>
            <person name="Riordan S.M."/>
            <person name="Grimm M.C."/>
            <person name="Leong R.W."/>
            <person name="Tanaka M.M."/>
            <person name="Connor S."/>
            <person name="Zhang L."/>
        </authorList>
    </citation>
    <scope>NUCLEOTIDE SEQUENCE [LARGE SCALE GENOMIC DNA]</scope>
    <source>
        <strain evidence="14 15">H16O-S1</strain>
    </source>
</reference>
<dbReference type="InterPro" id="IPR037158">
    <property type="entry name" value="Thr_synth_N_sf"/>
</dbReference>
<evidence type="ECO:0000256" key="3">
    <source>
        <dbReference type="ARBA" id="ARBA00005517"/>
    </source>
</evidence>
<evidence type="ECO:0000259" key="13">
    <source>
        <dbReference type="Pfam" id="PF14821"/>
    </source>
</evidence>